<dbReference type="EMBL" id="CAXKWB010021370">
    <property type="protein sequence ID" value="CAL4123130.1"/>
    <property type="molecule type" value="Genomic_DNA"/>
</dbReference>
<sequence length="104" mass="11647">EADLALGPFGLTQARAKAVQFSQPLMIDYWRIMVRLGKAKPDPWGFFKPLGGLVFVYTLLCLVVVGILLGALEVKFVMPYGTTWNKICTISDQLFDAYTTLMQQ</sequence>
<dbReference type="Proteomes" id="UP001497623">
    <property type="component" value="Unassembled WGS sequence"/>
</dbReference>
<feature type="transmembrane region" description="Helical" evidence="1">
    <location>
        <begin position="50"/>
        <end position="72"/>
    </location>
</feature>
<gene>
    <name evidence="2" type="ORF">MNOR_LOCUS23818</name>
</gene>
<organism evidence="2 3">
    <name type="scientific">Meganyctiphanes norvegica</name>
    <name type="common">Northern krill</name>
    <name type="synonym">Thysanopoda norvegica</name>
    <dbReference type="NCBI Taxonomy" id="48144"/>
    <lineage>
        <taxon>Eukaryota</taxon>
        <taxon>Metazoa</taxon>
        <taxon>Ecdysozoa</taxon>
        <taxon>Arthropoda</taxon>
        <taxon>Crustacea</taxon>
        <taxon>Multicrustacea</taxon>
        <taxon>Malacostraca</taxon>
        <taxon>Eumalacostraca</taxon>
        <taxon>Eucarida</taxon>
        <taxon>Euphausiacea</taxon>
        <taxon>Euphausiidae</taxon>
        <taxon>Meganyctiphanes</taxon>
    </lineage>
</organism>
<protein>
    <submittedName>
        <fullName evidence="2">Uncharacterized protein</fullName>
    </submittedName>
</protein>
<dbReference type="AlphaFoldDB" id="A0AAV2RHP0"/>
<dbReference type="SUPFAM" id="SSF53850">
    <property type="entry name" value="Periplasmic binding protein-like II"/>
    <property type="match status" value="1"/>
</dbReference>
<comment type="caution">
    <text evidence="2">The sequence shown here is derived from an EMBL/GenBank/DDBJ whole genome shotgun (WGS) entry which is preliminary data.</text>
</comment>
<feature type="non-terminal residue" evidence="2">
    <location>
        <position position="104"/>
    </location>
</feature>
<reference evidence="2 3" key="1">
    <citation type="submission" date="2024-05" db="EMBL/GenBank/DDBJ databases">
        <authorList>
            <person name="Wallberg A."/>
        </authorList>
    </citation>
    <scope>NUCLEOTIDE SEQUENCE [LARGE SCALE GENOMIC DNA]</scope>
</reference>
<proteinExistence type="predicted"/>
<feature type="non-terminal residue" evidence="2">
    <location>
        <position position="1"/>
    </location>
</feature>
<evidence type="ECO:0000313" key="3">
    <source>
        <dbReference type="Proteomes" id="UP001497623"/>
    </source>
</evidence>
<keyword evidence="3" id="KW-1185">Reference proteome</keyword>
<evidence type="ECO:0000256" key="1">
    <source>
        <dbReference type="SAM" id="Phobius"/>
    </source>
</evidence>
<keyword evidence="1" id="KW-0812">Transmembrane</keyword>
<accession>A0AAV2RHP0</accession>
<keyword evidence="1" id="KW-1133">Transmembrane helix</keyword>
<dbReference type="Gene3D" id="3.40.190.10">
    <property type="entry name" value="Periplasmic binding protein-like II"/>
    <property type="match status" value="1"/>
</dbReference>
<evidence type="ECO:0000313" key="2">
    <source>
        <dbReference type="EMBL" id="CAL4123130.1"/>
    </source>
</evidence>
<name>A0AAV2RHP0_MEGNR</name>
<keyword evidence="1" id="KW-0472">Membrane</keyword>